<organism evidence="3 4">
    <name type="scientific">Ciona savignyi</name>
    <name type="common">Pacific transparent sea squirt</name>
    <dbReference type="NCBI Taxonomy" id="51511"/>
    <lineage>
        <taxon>Eukaryota</taxon>
        <taxon>Metazoa</taxon>
        <taxon>Chordata</taxon>
        <taxon>Tunicata</taxon>
        <taxon>Ascidiacea</taxon>
        <taxon>Phlebobranchia</taxon>
        <taxon>Cionidae</taxon>
        <taxon>Ciona</taxon>
    </lineage>
</organism>
<name>H2Y5H4_CIOSA</name>
<feature type="compositionally biased region" description="Basic and acidic residues" evidence="1">
    <location>
        <begin position="7"/>
        <end position="18"/>
    </location>
</feature>
<feature type="domain" description="26S proteasome regulatory subunit RPN2 C-terminal" evidence="2">
    <location>
        <begin position="5"/>
        <end position="88"/>
    </location>
</feature>
<dbReference type="HOGENOM" id="CLU_167669_0_0_1"/>
<reference evidence="3" key="2">
    <citation type="submission" date="2025-08" db="UniProtKB">
        <authorList>
            <consortium name="Ensembl"/>
        </authorList>
    </citation>
    <scope>IDENTIFICATION</scope>
</reference>
<dbReference type="Proteomes" id="UP000007875">
    <property type="component" value="Unassembled WGS sequence"/>
</dbReference>
<proteinExistence type="predicted"/>
<feature type="region of interest" description="Disordered" evidence="1">
    <location>
        <begin position="81"/>
        <end position="118"/>
    </location>
</feature>
<keyword evidence="4" id="KW-1185">Reference proteome</keyword>
<dbReference type="Pfam" id="PF18004">
    <property type="entry name" value="RPN2_C"/>
    <property type="match status" value="1"/>
</dbReference>
<evidence type="ECO:0000313" key="3">
    <source>
        <dbReference type="Ensembl" id="ENSCSAVP00000000572.1"/>
    </source>
</evidence>
<dbReference type="Ensembl" id="ENSCSAVT00000000579.1">
    <property type="protein sequence ID" value="ENSCSAVP00000000572.1"/>
    <property type="gene ID" value="ENSCSAVG00000000318.1"/>
</dbReference>
<reference evidence="4" key="1">
    <citation type="submission" date="2003-08" db="EMBL/GenBank/DDBJ databases">
        <authorList>
            <person name="Birren B."/>
            <person name="Nusbaum C."/>
            <person name="Abebe A."/>
            <person name="Abouelleil A."/>
            <person name="Adekoya E."/>
            <person name="Ait-zahra M."/>
            <person name="Allen N."/>
            <person name="Allen T."/>
            <person name="An P."/>
            <person name="Anderson M."/>
            <person name="Anderson S."/>
            <person name="Arachchi H."/>
            <person name="Armbruster J."/>
            <person name="Bachantsang P."/>
            <person name="Baldwin J."/>
            <person name="Barry A."/>
            <person name="Bayul T."/>
            <person name="Blitshsteyn B."/>
            <person name="Bloom T."/>
            <person name="Blye J."/>
            <person name="Boguslavskiy L."/>
            <person name="Borowsky M."/>
            <person name="Boukhgalter B."/>
            <person name="Brunache A."/>
            <person name="Butler J."/>
            <person name="Calixte N."/>
            <person name="Calvo S."/>
            <person name="Camarata J."/>
            <person name="Campo K."/>
            <person name="Chang J."/>
            <person name="Cheshatsang Y."/>
            <person name="Citroen M."/>
            <person name="Collymore A."/>
            <person name="Considine T."/>
            <person name="Cook A."/>
            <person name="Cooke P."/>
            <person name="Corum B."/>
            <person name="Cuomo C."/>
            <person name="David R."/>
            <person name="Dawoe T."/>
            <person name="Degray S."/>
            <person name="Dodge S."/>
            <person name="Dooley K."/>
            <person name="Dorje P."/>
            <person name="Dorjee K."/>
            <person name="Dorris L."/>
            <person name="Duffey N."/>
            <person name="Dupes A."/>
            <person name="Elkins T."/>
            <person name="Engels R."/>
            <person name="Erickson J."/>
            <person name="Farina A."/>
            <person name="Faro S."/>
            <person name="Ferreira P."/>
            <person name="Fischer H."/>
            <person name="Fitzgerald M."/>
            <person name="Foley K."/>
            <person name="Gage D."/>
            <person name="Galagan J."/>
            <person name="Gearin G."/>
            <person name="Gnerre S."/>
            <person name="Gnirke A."/>
            <person name="Goyette A."/>
            <person name="Graham J."/>
            <person name="Grandbois E."/>
            <person name="Gyaltsen K."/>
            <person name="Hafez N."/>
            <person name="Hagopian D."/>
            <person name="Hagos B."/>
            <person name="Hall J."/>
            <person name="Hatcher B."/>
            <person name="Heller A."/>
            <person name="Higgins H."/>
            <person name="Honan T."/>
            <person name="Horn A."/>
            <person name="Houde N."/>
            <person name="Hughes L."/>
            <person name="Hulme W."/>
            <person name="Husby E."/>
            <person name="Iliev I."/>
            <person name="Jaffe D."/>
            <person name="Jones C."/>
            <person name="Kamal M."/>
            <person name="Kamat A."/>
            <person name="Kamvysselis M."/>
            <person name="Karlsson E."/>
            <person name="Kells C."/>
            <person name="Kieu A."/>
            <person name="Kisner P."/>
            <person name="Kodira C."/>
            <person name="Kulbokas E."/>
            <person name="Labutti K."/>
            <person name="Lama D."/>
            <person name="Landers T."/>
            <person name="Leger J."/>
            <person name="Levine S."/>
            <person name="Lewis D."/>
            <person name="Lewis T."/>
            <person name="Lindblad-toh K."/>
            <person name="Liu X."/>
            <person name="Lokyitsang T."/>
            <person name="Lokyitsang Y."/>
            <person name="Lucien O."/>
            <person name="Lui A."/>
            <person name="Ma L.J."/>
            <person name="Mabbitt R."/>
            <person name="Macdonald J."/>
            <person name="Maclean C."/>
            <person name="Major J."/>
            <person name="Manning J."/>
            <person name="Marabella R."/>
            <person name="Maru K."/>
            <person name="Matthews C."/>
            <person name="Mauceli E."/>
            <person name="Mccarthy M."/>
            <person name="Mcdonough S."/>
            <person name="Mcghee T."/>
            <person name="Meldrim J."/>
            <person name="Meneus L."/>
            <person name="Mesirov J."/>
            <person name="Mihalev A."/>
            <person name="Mihova T."/>
            <person name="Mikkelsen T."/>
            <person name="Mlenga V."/>
            <person name="Moru K."/>
            <person name="Mozes J."/>
            <person name="Mulrain L."/>
            <person name="Munson G."/>
            <person name="Naylor J."/>
            <person name="Newes C."/>
            <person name="Nguyen C."/>
            <person name="Nguyen N."/>
            <person name="Nguyen T."/>
            <person name="Nicol R."/>
            <person name="Nielsen C."/>
            <person name="Nizzari M."/>
            <person name="Norbu C."/>
            <person name="Norbu N."/>
            <person name="O'donnell P."/>
            <person name="Okoawo O."/>
            <person name="O'leary S."/>
            <person name="Omotosho B."/>
            <person name="O'neill K."/>
            <person name="Osman S."/>
            <person name="Parker S."/>
            <person name="Perrin D."/>
            <person name="Phunkhang P."/>
            <person name="Piqani B."/>
            <person name="Purcell S."/>
            <person name="Rachupka T."/>
            <person name="Ramasamy U."/>
            <person name="Rameau R."/>
            <person name="Ray V."/>
            <person name="Raymond C."/>
            <person name="Retta R."/>
            <person name="Richardson S."/>
            <person name="Rise C."/>
            <person name="Rodriguez J."/>
            <person name="Rogers J."/>
            <person name="Rogov P."/>
            <person name="Rutman M."/>
            <person name="Schupbach R."/>
            <person name="Seaman C."/>
            <person name="Settipalli S."/>
            <person name="Sharpe T."/>
            <person name="Sheridan J."/>
            <person name="Sherpa N."/>
            <person name="Shi J."/>
            <person name="Smirnov S."/>
            <person name="Smith C."/>
            <person name="Sougnez C."/>
            <person name="Spencer B."/>
            <person name="Stalker J."/>
            <person name="Stange-thomann N."/>
            <person name="Stavropoulos S."/>
            <person name="Stetson K."/>
            <person name="Stone C."/>
            <person name="Stone S."/>
            <person name="Stubbs M."/>
            <person name="Talamas J."/>
            <person name="Tchuinga P."/>
            <person name="Tenzing P."/>
            <person name="Tesfaye S."/>
            <person name="Theodore J."/>
            <person name="Thoulutsang Y."/>
            <person name="Topham K."/>
            <person name="Towey S."/>
            <person name="Tsamla T."/>
            <person name="Tsomo N."/>
            <person name="Vallee D."/>
            <person name="Vassiliev H."/>
            <person name="Venkataraman V."/>
            <person name="Vinson J."/>
            <person name="Vo A."/>
            <person name="Wade C."/>
            <person name="Wang S."/>
            <person name="Wangchuk T."/>
            <person name="Wangdi T."/>
            <person name="Whittaker C."/>
            <person name="Wilkinson J."/>
            <person name="Wu Y."/>
            <person name="Wyman D."/>
            <person name="Yadav S."/>
            <person name="Yang S."/>
            <person name="Yang X."/>
            <person name="Yeager S."/>
            <person name="Yee E."/>
            <person name="Young G."/>
            <person name="Zainoun J."/>
            <person name="Zembeck L."/>
            <person name="Zimmer A."/>
            <person name="Zody M."/>
            <person name="Lander E."/>
        </authorList>
    </citation>
    <scope>NUCLEOTIDE SEQUENCE [LARGE SCALE GENOMIC DNA]</scope>
</reference>
<sequence length="118" mass="13205">MEVSSEPPKKVDVKKEETAVEMDTDQVKEEKEKEEATFEMINNPCRAILPQLKLISLTEDSRYAPLKPITSGGIILLKDKQAGEPEQLLEPVAAGGPKKEENDEEDEPPPPEPFEFTE</sequence>
<protein>
    <recommendedName>
        <fullName evidence="2">26S proteasome regulatory subunit RPN2 C-terminal domain-containing protein</fullName>
    </recommendedName>
</protein>
<evidence type="ECO:0000256" key="1">
    <source>
        <dbReference type="SAM" id="MobiDB-lite"/>
    </source>
</evidence>
<evidence type="ECO:0000313" key="4">
    <source>
        <dbReference type="Proteomes" id="UP000007875"/>
    </source>
</evidence>
<reference evidence="3" key="3">
    <citation type="submission" date="2025-09" db="UniProtKB">
        <authorList>
            <consortium name="Ensembl"/>
        </authorList>
    </citation>
    <scope>IDENTIFICATION</scope>
</reference>
<accession>H2Y5H4</accession>
<evidence type="ECO:0000259" key="2">
    <source>
        <dbReference type="Pfam" id="PF18004"/>
    </source>
</evidence>
<dbReference type="GeneTree" id="ENSGT00940000153386"/>
<dbReference type="InterPro" id="IPR040623">
    <property type="entry name" value="RPN2_C"/>
</dbReference>
<feature type="compositionally biased region" description="Acidic residues" evidence="1">
    <location>
        <begin position="102"/>
        <end position="118"/>
    </location>
</feature>
<feature type="region of interest" description="Disordered" evidence="1">
    <location>
        <begin position="1"/>
        <end position="32"/>
    </location>
</feature>
<dbReference type="AlphaFoldDB" id="H2Y5H4"/>